<evidence type="ECO:0008006" key="3">
    <source>
        <dbReference type="Google" id="ProtNLM"/>
    </source>
</evidence>
<reference evidence="1 2" key="1">
    <citation type="submission" date="2018-03" db="EMBL/GenBank/DDBJ databases">
        <title>Genomic Encyclopedia of Archaeal and Bacterial Type Strains, Phase II (KMG-II): from individual species to whole genera.</title>
        <authorList>
            <person name="Goeker M."/>
        </authorList>
    </citation>
    <scope>NUCLEOTIDE SEQUENCE [LARGE SCALE GENOMIC DNA]</scope>
    <source>
        <strain evidence="1 2">DSM 28354</strain>
    </source>
</reference>
<comment type="caution">
    <text evidence="1">The sequence shown here is derived from an EMBL/GenBank/DDBJ whole genome shotgun (WGS) entry which is preliminary data.</text>
</comment>
<evidence type="ECO:0000313" key="2">
    <source>
        <dbReference type="Proteomes" id="UP000238375"/>
    </source>
</evidence>
<protein>
    <recommendedName>
        <fullName evidence="3">WD40 repeat protein</fullName>
    </recommendedName>
</protein>
<dbReference type="RefSeq" id="WP_106139588.1">
    <property type="nucleotide sequence ID" value="NZ_PVTE01000019.1"/>
</dbReference>
<sequence>MTTQYTRFTALSLLLLTVACQRIHLPFSRKLPTAGAITQEGLLTCFAPGTAVGGKPVWCETSAVWFDGSNLFFANDKDMPAGQSPVFTKSLATLDDSTRLPEYKPQQPFSNATKYEDFAQIPDQKFVLLSTAFDRVKPDGGWDSYNTILYWRKGDEQHPRVLSLGNSDRTSVSLRKPLAAALADDEYPGSLPYFKIEGLAATETKLLFGVREAGKAFDNFRHVDKIVAVSYTVAGDRIQLKNDWKVVADFKPETADEKLPRPLGLSSLEYDPARRCFWLLTSLEIKGQVDAYLWVISKNDLFANKPFRLIRTVNGEPLHFNHKAEDLTFLDKDRLLLIHDDDRFQTRVGRRVRQANQAAYTIVTVK</sequence>
<dbReference type="EMBL" id="PVTE01000019">
    <property type="protein sequence ID" value="PRY33927.1"/>
    <property type="molecule type" value="Genomic_DNA"/>
</dbReference>
<dbReference type="PROSITE" id="PS51257">
    <property type="entry name" value="PROKAR_LIPOPROTEIN"/>
    <property type="match status" value="1"/>
</dbReference>
<dbReference type="AlphaFoldDB" id="A0A2T0SKI1"/>
<gene>
    <name evidence="1" type="ORF">CLV58_11977</name>
</gene>
<name>A0A2T0SKI1_9BACT</name>
<evidence type="ECO:0000313" key="1">
    <source>
        <dbReference type="EMBL" id="PRY33927.1"/>
    </source>
</evidence>
<dbReference type="Proteomes" id="UP000238375">
    <property type="component" value="Unassembled WGS sequence"/>
</dbReference>
<proteinExistence type="predicted"/>
<organism evidence="1 2">
    <name type="scientific">Spirosoma oryzae</name>
    <dbReference type="NCBI Taxonomy" id="1469603"/>
    <lineage>
        <taxon>Bacteria</taxon>
        <taxon>Pseudomonadati</taxon>
        <taxon>Bacteroidota</taxon>
        <taxon>Cytophagia</taxon>
        <taxon>Cytophagales</taxon>
        <taxon>Cytophagaceae</taxon>
        <taxon>Spirosoma</taxon>
    </lineage>
</organism>
<dbReference type="OrthoDB" id="6179211at2"/>
<keyword evidence="2" id="KW-1185">Reference proteome</keyword>
<accession>A0A2T0SKI1</accession>